<comment type="caution">
    <text evidence="2">The sequence shown here is derived from an EMBL/GenBank/DDBJ whole genome shotgun (WGS) entry which is preliminary data.</text>
</comment>
<dbReference type="AlphaFoldDB" id="A0A931I0H0"/>
<evidence type="ECO:0000256" key="1">
    <source>
        <dbReference type="SAM" id="MobiDB-lite"/>
    </source>
</evidence>
<evidence type="ECO:0000313" key="3">
    <source>
        <dbReference type="Proteomes" id="UP000631694"/>
    </source>
</evidence>
<dbReference type="Pfam" id="PF10098">
    <property type="entry name" value="DUF2336"/>
    <property type="match status" value="1"/>
</dbReference>
<feature type="region of interest" description="Disordered" evidence="1">
    <location>
        <begin position="338"/>
        <end position="379"/>
    </location>
</feature>
<protein>
    <submittedName>
        <fullName evidence="2">DUF2336 domain-containing protein</fullName>
    </submittedName>
</protein>
<keyword evidence="3" id="KW-1185">Reference proteome</keyword>
<proteinExistence type="predicted"/>
<reference evidence="2" key="1">
    <citation type="submission" date="2020-12" db="EMBL/GenBank/DDBJ databases">
        <title>Methylobrevis albus sp. nov., isolated from fresh water lack sediment.</title>
        <authorList>
            <person name="Zou Q."/>
        </authorList>
    </citation>
    <scope>NUCLEOTIDE SEQUENCE</scope>
    <source>
        <strain evidence="2">L22</strain>
    </source>
</reference>
<dbReference type="Proteomes" id="UP000631694">
    <property type="component" value="Unassembled WGS sequence"/>
</dbReference>
<gene>
    <name evidence="2" type="ORF">I5731_04990</name>
</gene>
<feature type="compositionally biased region" description="Low complexity" evidence="1">
    <location>
        <begin position="358"/>
        <end position="372"/>
    </location>
</feature>
<accession>A0A931I0H0</accession>
<organism evidence="2 3">
    <name type="scientific">Methylobrevis albus</name>
    <dbReference type="NCBI Taxonomy" id="2793297"/>
    <lineage>
        <taxon>Bacteria</taxon>
        <taxon>Pseudomonadati</taxon>
        <taxon>Pseudomonadota</taxon>
        <taxon>Alphaproteobacteria</taxon>
        <taxon>Hyphomicrobiales</taxon>
        <taxon>Pleomorphomonadaceae</taxon>
        <taxon>Methylobrevis</taxon>
    </lineage>
</organism>
<dbReference type="RefSeq" id="WP_197310268.1">
    <property type="nucleotide sequence ID" value="NZ_JADZLT010000041.1"/>
</dbReference>
<sequence length="379" mass="40598">MSSTPRQDREDLLLPSEPLPADALLRQATELFVSEPHHTPGEIRIFEELALQLLRTTPSIDKVVIARRLARHPEAPPAILKALLGSDVEAAAVVLATAPELSDVDLLGLVATGSTSHLNALAGRRKLPPLVAEALARRLDPAGLEILADNDTVKLPADAVRRLVTAARNLPALARRLAARIDIDDVDLIDLYLDLDAKGRRRVQRGLEMLALRDFASHRMLPRPPAIDRQVGRDVARAATARDDGRLAMLLGDMMGLDAGYVLDLIVDAGGEPLAVALKATGFDEAAATRVILFSGARHHRSYFDVRALVDLYGTISLRAASLLITRWRSAGHGTAELGVATHQPQTEAGTPVRSGEAHAASAVSPAAGQRAADLRKRG</sequence>
<name>A0A931I0H0_9HYPH</name>
<dbReference type="EMBL" id="JADZLT010000041">
    <property type="protein sequence ID" value="MBH0237169.1"/>
    <property type="molecule type" value="Genomic_DNA"/>
</dbReference>
<dbReference type="InterPro" id="IPR019285">
    <property type="entry name" value="DUF2336"/>
</dbReference>
<evidence type="ECO:0000313" key="2">
    <source>
        <dbReference type="EMBL" id="MBH0237169.1"/>
    </source>
</evidence>